<name>A0A0S4XPM5_9BACT</name>
<dbReference type="EC" id="2.1.1.-" evidence="6"/>
<feature type="binding site" evidence="6">
    <location>
        <position position="74"/>
    </location>
    <ligand>
        <name>S-adenosyl-L-methionine</name>
        <dbReference type="ChEBI" id="CHEBI:59789"/>
    </ligand>
</feature>
<keyword evidence="2 6" id="KW-0698">rRNA processing</keyword>
<protein>
    <recommendedName>
        <fullName evidence="6">Ribosomal RNA small subunit methyltransferase G</fullName>
        <ecNumber evidence="6">2.1.1.-</ecNumber>
    </recommendedName>
    <alternativeName>
        <fullName evidence="6">16S rRNA 7-methylguanosine methyltransferase</fullName>
        <shortName evidence="6">16S rRNA m7G methyltransferase</shortName>
    </alternativeName>
</protein>
<comment type="similarity">
    <text evidence="6">Belongs to the methyltransferase superfamily. RNA methyltransferase RsmG family.</text>
</comment>
<dbReference type="InterPro" id="IPR029063">
    <property type="entry name" value="SAM-dependent_MTases_sf"/>
</dbReference>
<dbReference type="GO" id="GO:0005829">
    <property type="term" value="C:cytosol"/>
    <property type="evidence" value="ECO:0007669"/>
    <property type="project" value="TreeGrafter"/>
</dbReference>
<dbReference type="CDD" id="cd02440">
    <property type="entry name" value="AdoMet_MTases"/>
    <property type="match status" value="1"/>
</dbReference>
<sequence>MEKSSLHKLLDSSEIGISSVGIDNLEKFSEILLEWNKIHNLTGAKDKKSVYENIIDALYPITFISFPKNVLDVGTGAGFPGLVLAIVKEESHFTLCEPLKKRATFLRFVVTMLGLRNVSVVSKRVEELEQFDFDLITSRAVTNTKLLLDLTKNQRGVDTKYLLYKGSLVFDEIDDISDCELNYDIFTKNKRNYLYIRSVNVV</sequence>
<dbReference type="Gene3D" id="3.40.50.150">
    <property type="entry name" value="Vaccinia Virus protein VP39"/>
    <property type="match status" value="1"/>
</dbReference>
<evidence type="ECO:0000313" key="7">
    <source>
        <dbReference type="EMBL" id="CUV66274.1"/>
    </source>
</evidence>
<organism evidence="7">
    <name type="scientific">Sulfurovum sp. enrichment culture clone C5</name>
    <dbReference type="NCBI Taxonomy" id="497650"/>
    <lineage>
        <taxon>Bacteria</taxon>
        <taxon>Pseudomonadati</taxon>
        <taxon>Campylobacterota</taxon>
        <taxon>Epsilonproteobacteria</taxon>
        <taxon>Campylobacterales</taxon>
        <taxon>Sulfurovaceae</taxon>
        <taxon>Sulfurovum</taxon>
        <taxon>environmental samples</taxon>
    </lineage>
</organism>
<evidence type="ECO:0000256" key="4">
    <source>
        <dbReference type="ARBA" id="ARBA00022679"/>
    </source>
</evidence>
<evidence type="ECO:0000256" key="6">
    <source>
        <dbReference type="HAMAP-Rule" id="MF_00074"/>
    </source>
</evidence>
<dbReference type="PANTHER" id="PTHR31760:SF0">
    <property type="entry name" value="S-ADENOSYL-L-METHIONINE-DEPENDENT METHYLTRANSFERASES SUPERFAMILY PROTEIN"/>
    <property type="match status" value="1"/>
</dbReference>
<dbReference type="EMBL" id="FAXN01000075">
    <property type="protein sequence ID" value="CUV66274.1"/>
    <property type="molecule type" value="Genomic_DNA"/>
</dbReference>
<dbReference type="NCBIfam" id="TIGR00138">
    <property type="entry name" value="rsmG_gidB"/>
    <property type="match status" value="1"/>
</dbReference>
<dbReference type="PANTHER" id="PTHR31760">
    <property type="entry name" value="S-ADENOSYL-L-METHIONINE-DEPENDENT METHYLTRANSFERASES SUPERFAMILY PROTEIN"/>
    <property type="match status" value="1"/>
</dbReference>
<dbReference type="Pfam" id="PF02527">
    <property type="entry name" value="GidB"/>
    <property type="match status" value="1"/>
</dbReference>
<evidence type="ECO:0000256" key="1">
    <source>
        <dbReference type="ARBA" id="ARBA00022490"/>
    </source>
</evidence>
<keyword evidence="4 6" id="KW-0808">Transferase</keyword>
<reference evidence="7" key="1">
    <citation type="submission" date="2015-11" db="EMBL/GenBank/DDBJ databases">
        <authorList>
            <person name="Zhang Y."/>
            <person name="Guo Z."/>
        </authorList>
    </citation>
    <scope>NUCLEOTIDE SEQUENCE</scope>
    <source>
        <strain evidence="7">BN30871</strain>
    </source>
</reference>
<dbReference type="PIRSF" id="PIRSF003078">
    <property type="entry name" value="GidB"/>
    <property type="match status" value="1"/>
</dbReference>
<evidence type="ECO:0000256" key="5">
    <source>
        <dbReference type="ARBA" id="ARBA00022691"/>
    </source>
</evidence>
<proteinExistence type="inferred from homology"/>
<comment type="caution">
    <text evidence="6">Lacks conserved residue(s) required for the propagation of feature annotation.</text>
</comment>
<feature type="binding site" evidence="6">
    <location>
        <position position="139"/>
    </location>
    <ligand>
        <name>S-adenosyl-L-methionine</name>
        <dbReference type="ChEBI" id="CHEBI:59789"/>
    </ligand>
</feature>
<evidence type="ECO:0000256" key="2">
    <source>
        <dbReference type="ARBA" id="ARBA00022552"/>
    </source>
</evidence>
<dbReference type="AlphaFoldDB" id="A0A0S4XPM5"/>
<keyword evidence="1 6" id="KW-0963">Cytoplasm</keyword>
<evidence type="ECO:0000256" key="3">
    <source>
        <dbReference type="ARBA" id="ARBA00022603"/>
    </source>
</evidence>
<accession>A0A0S4XPM5</accession>
<comment type="function">
    <text evidence="6">Specifically methylates the N7 position of a guanine in 16S rRNA.</text>
</comment>
<dbReference type="GO" id="GO:0070043">
    <property type="term" value="F:rRNA (guanine-N7-)-methyltransferase activity"/>
    <property type="evidence" value="ECO:0007669"/>
    <property type="project" value="UniProtKB-UniRule"/>
</dbReference>
<comment type="subcellular location">
    <subcellularLocation>
        <location evidence="6">Cytoplasm</location>
    </subcellularLocation>
</comment>
<dbReference type="SUPFAM" id="SSF53335">
    <property type="entry name" value="S-adenosyl-L-methionine-dependent methyltransferases"/>
    <property type="match status" value="1"/>
</dbReference>
<keyword evidence="5 6" id="KW-0949">S-adenosyl-L-methionine</keyword>
<feature type="binding site" evidence="6">
    <location>
        <position position="79"/>
    </location>
    <ligand>
        <name>S-adenosyl-L-methionine</name>
        <dbReference type="ChEBI" id="CHEBI:59789"/>
    </ligand>
</feature>
<dbReference type="HAMAP" id="MF_00074">
    <property type="entry name" value="16SrRNA_methyltr_G"/>
    <property type="match status" value="1"/>
</dbReference>
<feature type="binding site" evidence="6">
    <location>
        <begin position="125"/>
        <end position="126"/>
    </location>
    <ligand>
        <name>S-adenosyl-L-methionine</name>
        <dbReference type="ChEBI" id="CHEBI:59789"/>
    </ligand>
</feature>
<dbReference type="InterPro" id="IPR003682">
    <property type="entry name" value="rRNA_ssu_MeTfrase_G"/>
</dbReference>
<keyword evidence="3 6" id="KW-0489">Methyltransferase</keyword>
<gene>
    <name evidence="6 7" type="primary">rsmG</name>
    <name evidence="7" type="ORF">BN3087_710004</name>
</gene>